<keyword evidence="1" id="KW-0812">Transmembrane</keyword>
<evidence type="ECO:0000313" key="3">
    <source>
        <dbReference type="Proteomes" id="UP000295106"/>
    </source>
</evidence>
<evidence type="ECO:0000256" key="1">
    <source>
        <dbReference type="SAM" id="Phobius"/>
    </source>
</evidence>
<comment type="caution">
    <text evidence="2">The sequence shown here is derived from an EMBL/GenBank/DDBJ whole genome shotgun (WGS) entry which is preliminary data.</text>
</comment>
<keyword evidence="1" id="KW-0472">Membrane</keyword>
<dbReference type="RefSeq" id="WP_132648099.1">
    <property type="nucleotide sequence ID" value="NZ_CP181386.1"/>
</dbReference>
<reference evidence="2 3" key="1">
    <citation type="submission" date="2019-03" db="EMBL/GenBank/DDBJ databases">
        <title>Genomic Encyclopedia of Type Strains, Phase IV (KMG-IV): sequencing the most valuable type-strain genomes for metagenomic binning, comparative biology and taxonomic classification.</title>
        <authorList>
            <person name="Goeker M."/>
        </authorList>
    </citation>
    <scope>NUCLEOTIDE SEQUENCE [LARGE SCALE GENOMIC DNA]</scope>
    <source>
        <strain evidence="2 3">DSM 1709</strain>
    </source>
</reference>
<organism evidence="2 3">
    <name type="scientific">Rubrivivax gelatinosus</name>
    <name type="common">Rhodocyclus gelatinosus</name>
    <name type="synonym">Rhodopseudomonas gelatinosa</name>
    <dbReference type="NCBI Taxonomy" id="28068"/>
    <lineage>
        <taxon>Bacteria</taxon>
        <taxon>Pseudomonadati</taxon>
        <taxon>Pseudomonadota</taxon>
        <taxon>Betaproteobacteria</taxon>
        <taxon>Burkholderiales</taxon>
        <taxon>Sphaerotilaceae</taxon>
        <taxon>Rubrivivax</taxon>
    </lineage>
</organism>
<dbReference type="OrthoDB" id="5298497at2"/>
<accession>A0A4R2MAH1</accession>
<dbReference type="GeneID" id="99685968"/>
<dbReference type="Proteomes" id="UP000295106">
    <property type="component" value="Unassembled WGS sequence"/>
</dbReference>
<evidence type="ECO:0000313" key="2">
    <source>
        <dbReference type="EMBL" id="TCP01507.1"/>
    </source>
</evidence>
<name>A0A4R2MAH1_RUBGE</name>
<dbReference type="EMBL" id="SLXD01000009">
    <property type="protein sequence ID" value="TCP01507.1"/>
    <property type="molecule type" value="Genomic_DNA"/>
</dbReference>
<dbReference type="PANTHER" id="PTHR34351:SF1">
    <property type="entry name" value="SLR1927 PROTEIN"/>
    <property type="match status" value="1"/>
</dbReference>
<gene>
    <name evidence="2" type="ORF">EV684_109146</name>
</gene>
<dbReference type="AlphaFoldDB" id="A0A4R2MAH1"/>
<dbReference type="PANTHER" id="PTHR34351">
    <property type="entry name" value="SLR1927 PROTEIN-RELATED"/>
    <property type="match status" value="1"/>
</dbReference>
<keyword evidence="1" id="KW-1133">Transmembrane helix</keyword>
<sequence length="301" mass="31740">MRLQARAAGGALRLRPTALGWGVLALVLALLLMAVNEANNLLYALAFLLLAMQGVGAWQAARQIAGLQAQAAGAAPVHAGQTARLALTLRAEGRPRARAAVRAALPGPGPAVFAPPWQLPAEPACLQWLDWPAPRRGWQRAAALRLACDYPLGLVRAERDCALRAELLVYPALEGPAGGGAERSAPRAEEANDFAGLRPFAAGDSARRIAWKALARAMAPQVKVFGGAGGRAALLLQWEHTPGSTEQRLVRLTRRLIDAHADGRDWVLQLPGQRLASAWPGDAAALRAALAALALFPQEAA</sequence>
<protein>
    <submittedName>
        <fullName evidence="2">Uncharacterized protein DUF58</fullName>
    </submittedName>
</protein>
<proteinExistence type="predicted"/>
<feature type="transmembrane region" description="Helical" evidence="1">
    <location>
        <begin position="12"/>
        <end position="35"/>
    </location>
</feature>